<feature type="signal peptide" evidence="1">
    <location>
        <begin position="1"/>
        <end position="29"/>
    </location>
</feature>
<accession>A0ABS2BIA7</accession>
<keyword evidence="1" id="KW-0732">Signal</keyword>
<sequence>MFSLALRPRLGRWLLLALMCLLPLQSLYAATAVQPAAAHHAVAETAQGHECHGDSGMAGKSQCDSIHCAACTPPIVFRHLPDLAIIAPVRVAVVSTPTLDITAAPALKPPRR</sequence>
<proteinExistence type="predicted"/>
<evidence type="ECO:0000313" key="3">
    <source>
        <dbReference type="Proteomes" id="UP000809431"/>
    </source>
</evidence>
<reference evidence="2 3" key="1">
    <citation type="submission" date="2021-01" db="EMBL/GenBank/DDBJ databases">
        <title>Draft Genome Sequence and Polyhydroxyalkanoate Biosynthetic Potential of Jeongeupia naejangsanensis Type Strain DSM 24253.</title>
        <authorList>
            <person name="Turrini P."/>
            <person name="Artuso I."/>
            <person name="Lugli G.A."/>
            <person name="Frangipani E."/>
            <person name="Ventura M."/>
            <person name="Visca P."/>
        </authorList>
    </citation>
    <scope>NUCLEOTIDE SEQUENCE [LARGE SCALE GENOMIC DNA]</scope>
    <source>
        <strain evidence="2 3">DSM 24253</strain>
    </source>
</reference>
<organism evidence="2 3">
    <name type="scientific">Jeongeupia naejangsanensis</name>
    <dbReference type="NCBI Taxonomy" id="613195"/>
    <lineage>
        <taxon>Bacteria</taxon>
        <taxon>Pseudomonadati</taxon>
        <taxon>Pseudomonadota</taxon>
        <taxon>Betaproteobacteria</taxon>
        <taxon>Neisseriales</taxon>
        <taxon>Chitinibacteraceae</taxon>
        <taxon>Jeongeupia</taxon>
    </lineage>
</organism>
<dbReference type="Proteomes" id="UP000809431">
    <property type="component" value="Unassembled WGS sequence"/>
</dbReference>
<protein>
    <recommendedName>
        <fullName evidence="4">DUF2946 domain-containing protein</fullName>
    </recommendedName>
</protein>
<evidence type="ECO:0008006" key="4">
    <source>
        <dbReference type="Google" id="ProtNLM"/>
    </source>
</evidence>
<comment type="caution">
    <text evidence="2">The sequence shown here is derived from an EMBL/GenBank/DDBJ whole genome shotgun (WGS) entry which is preliminary data.</text>
</comment>
<evidence type="ECO:0000256" key="1">
    <source>
        <dbReference type="SAM" id="SignalP"/>
    </source>
</evidence>
<dbReference type="EMBL" id="JAESND010000001">
    <property type="protein sequence ID" value="MBM3115205.1"/>
    <property type="molecule type" value="Genomic_DNA"/>
</dbReference>
<gene>
    <name evidence="2" type="ORF">JMJ54_05135</name>
</gene>
<feature type="chain" id="PRO_5046033597" description="DUF2946 domain-containing protein" evidence="1">
    <location>
        <begin position="30"/>
        <end position="112"/>
    </location>
</feature>
<name>A0ABS2BIA7_9NEIS</name>
<keyword evidence="3" id="KW-1185">Reference proteome</keyword>
<evidence type="ECO:0000313" key="2">
    <source>
        <dbReference type="EMBL" id="MBM3115205.1"/>
    </source>
</evidence>
<dbReference type="RefSeq" id="WP_203536846.1">
    <property type="nucleotide sequence ID" value="NZ_JAESND010000001.1"/>
</dbReference>